<evidence type="ECO:0000313" key="2">
    <source>
        <dbReference type="EMBL" id="SMP39085.1"/>
    </source>
</evidence>
<organism evidence="2 3">
    <name type="scientific">Anoxynatronum buryatiense</name>
    <dbReference type="NCBI Taxonomy" id="489973"/>
    <lineage>
        <taxon>Bacteria</taxon>
        <taxon>Bacillati</taxon>
        <taxon>Bacillota</taxon>
        <taxon>Clostridia</taxon>
        <taxon>Eubacteriales</taxon>
        <taxon>Clostridiaceae</taxon>
        <taxon>Anoxynatronum</taxon>
    </lineage>
</organism>
<dbReference type="EMBL" id="FXUF01000001">
    <property type="protein sequence ID" value="SMP39085.1"/>
    <property type="molecule type" value="Genomic_DNA"/>
</dbReference>
<name>A0AA46AHH0_9CLOT</name>
<gene>
    <name evidence="2" type="ORF">SAMN06296020_101186</name>
</gene>
<feature type="region of interest" description="Disordered" evidence="1">
    <location>
        <begin position="1"/>
        <end position="48"/>
    </location>
</feature>
<reference evidence="2" key="1">
    <citation type="submission" date="2017-05" db="EMBL/GenBank/DDBJ databases">
        <authorList>
            <person name="Varghese N."/>
            <person name="Submissions S."/>
        </authorList>
    </citation>
    <scope>NUCLEOTIDE SEQUENCE</scope>
    <source>
        <strain evidence="2">Su22</strain>
    </source>
</reference>
<protein>
    <submittedName>
        <fullName evidence="2">Uncharacterized protein</fullName>
    </submittedName>
</protein>
<evidence type="ECO:0000313" key="3">
    <source>
        <dbReference type="Proteomes" id="UP001158066"/>
    </source>
</evidence>
<evidence type="ECO:0000256" key="1">
    <source>
        <dbReference type="SAM" id="MobiDB-lite"/>
    </source>
</evidence>
<sequence>MEAEREAGVNPARSRHCEGEPAAQVTGELLPGRRSAGNEPKSGNLLMK</sequence>
<comment type="caution">
    <text evidence="2">The sequence shown here is derived from an EMBL/GenBank/DDBJ whole genome shotgun (WGS) entry which is preliminary data.</text>
</comment>
<dbReference type="Proteomes" id="UP001158066">
    <property type="component" value="Unassembled WGS sequence"/>
</dbReference>
<dbReference type="AlphaFoldDB" id="A0AA46AHH0"/>
<keyword evidence="3" id="KW-1185">Reference proteome</keyword>
<accession>A0AA46AHH0</accession>
<proteinExistence type="predicted"/>